<dbReference type="EnsemblMetazoa" id="SSS_2746s_mrna">
    <property type="protein sequence ID" value="KAF7493654.1"/>
    <property type="gene ID" value="SSS_2746"/>
</dbReference>
<name>A0A834RBT8_SARSC</name>
<keyword evidence="3" id="KW-1185">Reference proteome</keyword>
<dbReference type="AlphaFoldDB" id="A0A834RBT8"/>
<sequence>MNDSNDIETRIKLLSSKIQKSSNLIPLDSKESDYLRSIRKINEDFLSFQSKFLDLHPDFRDQRKKADKREIVCLPNDLIDDLSRFRKILDLI</sequence>
<accession>A0A834RBT8</accession>
<dbReference type="Proteomes" id="UP000070412">
    <property type="component" value="Unassembled WGS sequence"/>
</dbReference>
<proteinExistence type="predicted"/>
<evidence type="ECO:0000313" key="3">
    <source>
        <dbReference type="Proteomes" id="UP000070412"/>
    </source>
</evidence>
<reference evidence="1" key="2">
    <citation type="submission" date="2020-01" db="EMBL/GenBank/DDBJ databases">
        <authorList>
            <person name="Korhonen P.K.K."/>
            <person name="Guangxu M.G."/>
            <person name="Wang T.W."/>
            <person name="Stroehlein A.J.S."/>
            <person name="Young N.D."/>
            <person name="Ang C.-S.A."/>
            <person name="Fernando D.W.F."/>
            <person name="Lu H.L."/>
            <person name="Taylor S.T."/>
            <person name="Ehtesham M.E.M."/>
            <person name="Najaraj S.H.N."/>
            <person name="Harsha G.H.G."/>
            <person name="Madugundu A.M."/>
            <person name="Renuse S.R."/>
            <person name="Holt D.H."/>
            <person name="Pandey A.P."/>
            <person name="Papenfuss A.P."/>
            <person name="Gasser R.B.G."/>
            <person name="Fischer K.F."/>
        </authorList>
    </citation>
    <scope>NUCLEOTIDE SEQUENCE</scope>
    <source>
        <strain evidence="1">SSS_KF_BRIS2020</strain>
    </source>
</reference>
<reference evidence="3" key="1">
    <citation type="journal article" date="2020" name="PLoS Negl. Trop. Dis.">
        <title>High-quality nuclear genome for Sarcoptes scabiei-A critical resource for a neglected parasite.</title>
        <authorList>
            <person name="Korhonen P.K."/>
            <person name="Gasser R.B."/>
            <person name="Ma G."/>
            <person name="Wang T."/>
            <person name="Stroehlein A.J."/>
            <person name="Young N.D."/>
            <person name="Ang C.S."/>
            <person name="Fernando D.D."/>
            <person name="Lu H.C."/>
            <person name="Taylor S."/>
            <person name="Reynolds S.L."/>
            <person name="Mofiz E."/>
            <person name="Najaraj S.H."/>
            <person name="Gowda H."/>
            <person name="Madugundu A."/>
            <person name="Renuse S."/>
            <person name="Holt D."/>
            <person name="Pandey A."/>
            <person name="Papenfuss A.T."/>
            <person name="Fischer K."/>
        </authorList>
    </citation>
    <scope>NUCLEOTIDE SEQUENCE [LARGE SCALE GENOMIC DNA]</scope>
</reference>
<reference evidence="2" key="3">
    <citation type="submission" date="2022-06" db="UniProtKB">
        <authorList>
            <consortium name="EnsemblMetazoa"/>
        </authorList>
    </citation>
    <scope>IDENTIFICATION</scope>
</reference>
<protein>
    <submittedName>
        <fullName evidence="1 2">Uncharacterized protein</fullName>
    </submittedName>
</protein>
<organism evidence="1">
    <name type="scientific">Sarcoptes scabiei</name>
    <name type="common">Itch mite</name>
    <name type="synonym">Acarus scabiei</name>
    <dbReference type="NCBI Taxonomy" id="52283"/>
    <lineage>
        <taxon>Eukaryota</taxon>
        <taxon>Metazoa</taxon>
        <taxon>Ecdysozoa</taxon>
        <taxon>Arthropoda</taxon>
        <taxon>Chelicerata</taxon>
        <taxon>Arachnida</taxon>
        <taxon>Acari</taxon>
        <taxon>Acariformes</taxon>
        <taxon>Sarcoptiformes</taxon>
        <taxon>Astigmata</taxon>
        <taxon>Psoroptidia</taxon>
        <taxon>Sarcoptoidea</taxon>
        <taxon>Sarcoptidae</taxon>
        <taxon>Sarcoptinae</taxon>
        <taxon>Sarcoptes</taxon>
    </lineage>
</organism>
<evidence type="ECO:0000313" key="2">
    <source>
        <dbReference type="EnsemblMetazoa" id="KAF7493654.1"/>
    </source>
</evidence>
<evidence type="ECO:0000313" key="1">
    <source>
        <dbReference type="EMBL" id="KAF7493654.1"/>
    </source>
</evidence>
<dbReference type="EMBL" id="WVUK01000055">
    <property type="protein sequence ID" value="KAF7493654.1"/>
    <property type="molecule type" value="Genomic_DNA"/>
</dbReference>
<gene>
    <name evidence="1" type="ORF">SSS_2746</name>
</gene>